<evidence type="ECO:0000313" key="2">
    <source>
        <dbReference type="Proteomes" id="UP000279833"/>
    </source>
</evidence>
<dbReference type="Gene3D" id="2.60.120.650">
    <property type="entry name" value="Cupin"/>
    <property type="match status" value="1"/>
</dbReference>
<protein>
    <submittedName>
        <fullName evidence="3">DUF3883 domain-containing protein</fullName>
    </submittedName>
</protein>
<evidence type="ECO:0000313" key="1">
    <source>
        <dbReference type="EMBL" id="VDO77245.1"/>
    </source>
</evidence>
<reference evidence="3" key="1">
    <citation type="submission" date="2016-06" db="UniProtKB">
        <authorList>
            <consortium name="WormBaseParasite"/>
        </authorList>
    </citation>
    <scope>IDENTIFICATION</scope>
</reference>
<dbReference type="EMBL" id="UZAK01002920">
    <property type="protein sequence ID" value="VDO77245.1"/>
    <property type="molecule type" value="Genomic_DNA"/>
</dbReference>
<reference evidence="1 2" key="2">
    <citation type="submission" date="2018-11" db="EMBL/GenBank/DDBJ databases">
        <authorList>
            <consortium name="Pathogen Informatics"/>
        </authorList>
    </citation>
    <scope>NUCLEOTIDE SEQUENCE [LARGE SCALE GENOMIC DNA]</scope>
    <source>
        <strain evidence="1">Dakar</strain>
        <strain evidence="2">Dakar, Senegal</strain>
    </source>
</reference>
<sequence>MLIRVNYQKTPLHIKRSSSKCGEWLNYSFVKKLLDKSATTELNSYLITSYDDVNSIKKHLKNEIKLSYFLKEFLFFGQHVDLIEDKTLKHEIVNPSGRAFAGTVWEHYSQGKGLCFHNLQTFSRSLRFRVGLLQEYFGCNFTVTAYLLPSKSTELSFSQLDHDLFILQQEGSQNFQITRYD</sequence>
<dbReference type="STRING" id="6186.A0A183JJF8"/>
<keyword evidence="2" id="KW-1185">Reference proteome</keyword>
<dbReference type="Proteomes" id="UP000279833">
    <property type="component" value="Unassembled WGS sequence"/>
</dbReference>
<dbReference type="WBParaSite" id="SCUD_0000283301-mRNA-1">
    <property type="protein sequence ID" value="SCUD_0000283301-mRNA-1"/>
    <property type="gene ID" value="SCUD_0000283301"/>
</dbReference>
<accession>A0A183JJF8</accession>
<proteinExistence type="predicted"/>
<gene>
    <name evidence="1" type="ORF">SCUD_LOCUS2834</name>
</gene>
<name>A0A183JJF8_9TREM</name>
<organism evidence="3">
    <name type="scientific">Schistosoma curassoni</name>
    <dbReference type="NCBI Taxonomy" id="6186"/>
    <lineage>
        <taxon>Eukaryota</taxon>
        <taxon>Metazoa</taxon>
        <taxon>Spiralia</taxon>
        <taxon>Lophotrochozoa</taxon>
        <taxon>Platyhelminthes</taxon>
        <taxon>Trematoda</taxon>
        <taxon>Digenea</taxon>
        <taxon>Strigeidida</taxon>
        <taxon>Schistosomatoidea</taxon>
        <taxon>Schistosomatidae</taxon>
        <taxon>Schistosoma</taxon>
    </lineage>
</organism>
<dbReference type="AlphaFoldDB" id="A0A183JJF8"/>
<evidence type="ECO:0000313" key="3">
    <source>
        <dbReference type="WBParaSite" id="SCUD_0000283301-mRNA-1"/>
    </source>
</evidence>